<organism evidence="1 2">
    <name type="scientific">Methylophaga lonarensis MPL</name>
    <dbReference type="NCBI Taxonomy" id="1286106"/>
    <lineage>
        <taxon>Bacteria</taxon>
        <taxon>Pseudomonadati</taxon>
        <taxon>Pseudomonadota</taxon>
        <taxon>Gammaproteobacteria</taxon>
        <taxon>Thiotrichales</taxon>
        <taxon>Piscirickettsiaceae</taxon>
        <taxon>Methylophaga</taxon>
    </lineage>
</organism>
<name>M7P0F6_9GAMM</name>
<dbReference type="Proteomes" id="UP000012019">
    <property type="component" value="Unassembled WGS sequence"/>
</dbReference>
<keyword evidence="2" id="KW-1185">Reference proteome</keyword>
<sequence length="117" mass="12924">MLLACGILAVPADASLELLAGVEAGIDTDTAMTSSDLDRTQQVLSTREPGQSHAWHNSETGIQYEIEIRYPYTYGLFPCLAYNLTIRQQNNTETKSLDACKSRNGHWVSVMPSSQIF</sequence>
<dbReference type="PATRIC" id="fig|1286106.3.peg.1490"/>
<evidence type="ECO:0000313" key="2">
    <source>
        <dbReference type="Proteomes" id="UP000012019"/>
    </source>
</evidence>
<evidence type="ECO:0008006" key="3">
    <source>
        <dbReference type="Google" id="ProtNLM"/>
    </source>
</evidence>
<protein>
    <recommendedName>
        <fullName evidence="3">Surface antigen domain-containing protein</fullName>
    </recommendedName>
</protein>
<gene>
    <name evidence="1" type="ORF">MPL1_07428</name>
</gene>
<evidence type="ECO:0000313" key="1">
    <source>
        <dbReference type="EMBL" id="EMR12962.1"/>
    </source>
</evidence>
<dbReference type="EMBL" id="APHR01000037">
    <property type="protein sequence ID" value="EMR12962.1"/>
    <property type="molecule type" value="Genomic_DNA"/>
</dbReference>
<reference evidence="1 2" key="1">
    <citation type="journal article" date="2013" name="Genome Announc.">
        <title>Draft Genome Sequence of Methylophaga lonarensis MPLT, a Haloalkaliphilic (Non-Methane-Utilizing) Methylotroph.</title>
        <authorList>
            <person name="Shetty S.A."/>
            <person name="Marathe N.P."/>
            <person name="Munot H."/>
            <person name="Antony C.P."/>
            <person name="Dhotre D.P."/>
            <person name="Murrell J.C."/>
            <person name="Shouche Y.S."/>
        </authorList>
    </citation>
    <scope>NUCLEOTIDE SEQUENCE [LARGE SCALE GENOMIC DNA]</scope>
    <source>
        <strain evidence="1 2">MPL</strain>
    </source>
</reference>
<proteinExistence type="predicted"/>
<comment type="caution">
    <text evidence="1">The sequence shown here is derived from an EMBL/GenBank/DDBJ whole genome shotgun (WGS) entry which is preliminary data.</text>
</comment>
<accession>M7P0F6</accession>
<dbReference type="AlphaFoldDB" id="M7P0F6"/>